<gene>
    <name evidence="2" type="ORF">Snoj_00180</name>
</gene>
<dbReference type="PROSITE" id="PS50943">
    <property type="entry name" value="HTH_CROC1"/>
    <property type="match status" value="1"/>
</dbReference>
<name>A0ABQ3SDA1_9ACTN</name>
<evidence type="ECO:0000313" key="3">
    <source>
        <dbReference type="Proteomes" id="UP000613974"/>
    </source>
</evidence>
<organism evidence="2 3">
    <name type="scientific">Streptomyces nojiriensis</name>
    <dbReference type="NCBI Taxonomy" id="66374"/>
    <lineage>
        <taxon>Bacteria</taxon>
        <taxon>Bacillati</taxon>
        <taxon>Actinomycetota</taxon>
        <taxon>Actinomycetes</taxon>
        <taxon>Kitasatosporales</taxon>
        <taxon>Streptomycetaceae</taxon>
        <taxon>Streptomyces</taxon>
    </lineage>
</organism>
<comment type="caution">
    <text evidence="2">The sequence shown here is derived from an EMBL/GenBank/DDBJ whole genome shotgun (WGS) entry which is preliminary data.</text>
</comment>
<proteinExistence type="predicted"/>
<dbReference type="Proteomes" id="UP000613974">
    <property type="component" value="Unassembled WGS sequence"/>
</dbReference>
<reference evidence="3" key="1">
    <citation type="submission" date="2023-07" db="EMBL/GenBank/DDBJ databases">
        <title>Whole genome shotgun sequence of Streptomyces nojiriensis NBRC 13794.</title>
        <authorList>
            <person name="Komaki H."/>
            <person name="Tamura T."/>
        </authorList>
    </citation>
    <scope>NUCLEOTIDE SEQUENCE [LARGE SCALE GENOMIC DNA]</scope>
    <source>
        <strain evidence="3">NBRC 13794</strain>
    </source>
</reference>
<dbReference type="InterPro" id="IPR001387">
    <property type="entry name" value="Cro/C1-type_HTH"/>
</dbReference>
<dbReference type="EMBL" id="BNEC01000001">
    <property type="protein sequence ID" value="GHI66100.1"/>
    <property type="molecule type" value="Genomic_DNA"/>
</dbReference>
<sequence length="348" mass="37233">MSDQINARYGTALTREYVSRWERGAVTPGAYYLRCLSVVLDIPLGVLEGQVDRREFLTDAAGAAIAPVVASDLLSAGFAARLTGGPTVEAWEAKLAVYGTEYMSLGAADIQRRVSAELVTVQQQLDNPRLWSVAARLMTLYAKTFPGSDGAKAVHWYRMAAKAADASEDVDTRVWVRGRAAIALGYEGAALPIADVFADQAMAISDRPSLGLLNAVFGKAHTAALRGDRTTAGQLLTQGRRIFDQAGSHEQTSDYAVPWWRVNVFTSLLAARLGDETTAVAAQDAAAAQLPATLPRFATHLEMHRGLMLARSGDTAAGTAHARAALDALPPEKHSLTLRLLMTGVEQS</sequence>
<evidence type="ECO:0000259" key="1">
    <source>
        <dbReference type="PROSITE" id="PS50943"/>
    </source>
</evidence>
<keyword evidence="3" id="KW-1185">Reference proteome</keyword>
<feature type="domain" description="HTH cro/C1-type" evidence="1">
    <location>
        <begin position="13"/>
        <end position="47"/>
    </location>
</feature>
<evidence type="ECO:0000313" key="2">
    <source>
        <dbReference type="EMBL" id="GHI66100.1"/>
    </source>
</evidence>
<accession>A0ABQ3SDA1</accession>
<protein>
    <recommendedName>
        <fullName evidence="1">HTH cro/C1-type domain-containing protein</fullName>
    </recommendedName>
</protein>